<reference evidence="4" key="2">
    <citation type="journal article" date="2017" name="J. Med. Entomol.">
        <title>Transcriptome Analysis of the Triatoma infestans (Hemiptera: Reduviidae) Integument.</title>
        <authorList>
            <person name="Calderon-Fernandez G.M."/>
            <person name="Moriconi D.E."/>
            <person name="Dulbecco A.B."/>
            <person name="Juarez M.P."/>
        </authorList>
    </citation>
    <scope>NUCLEOTIDE SEQUENCE</scope>
    <source>
        <strain evidence="4">Int1</strain>
        <tissue evidence="4">Integument</tissue>
    </source>
</reference>
<reference evidence="4" key="1">
    <citation type="submission" date="2016-04" db="EMBL/GenBank/DDBJ databases">
        <authorList>
            <person name="Calderon-Fernandez G.M.Sr."/>
        </authorList>
    </citation>
    <scope>NUCLEOTIDE SEQUENCE</scope>
    <source>
        <strain evidence="4">Int1</strain>
        <tissue evidence="4">Integument</tissue>
    </source>
</reference>
<organism evidence="4">
    <name type="scientific">Triatoma infestans</name>
    <name type="common">Assassin bug</name>
    <dbReference type="NCBI Taxonomy" id="30076"/>
    <lineage>
        <taxon>Eukaryota</taxon>
        <taxon>Metazoa</taxon>
        <taxon>Ecdysozoa</taxon>
        <taxon>Arthropoda</taxon>
        <taxon>Hexapoda</taxon>
        <taxon>Insecta</taxon>
        <taxon>Pterygota</taxon>
        <taxon>Neoptera</taxon>
        <taxon>Paraneoptera</taxon>
        <taxon>Hemiptera</taxon>
        <taxon>Heteroptera</taxon>
        <taxon>Panheteroptera</taxon>
        <taxon>Cimicomorpha</taxon>
        <taxon>Reduviidae</taxon>
        <taxon>Triatominae</taxon>
        <taxon>Triatoma</taxon>
    </lineage>
</organism>
<dbReference type="GO" id="GO:0005544">
    <property type="term" value="F:calcium-dependent phospholipid binding"/>
    <property type="evidence" value="ECO:0007669"/>
    <property type="project" value="InterPro"/>
</dbReference>
<name>A0A171B0A1_TRIIF</name>
<dbReference type="InterPro" id="IPR018502">
    <property type="entry name" value="Annexin_repeat"/>
</dbReference>
<dbReference type="EMBL" id="GEMB01000430">
    <property type="protein sequence ID" value="JAS02693.1"/>
    <property type="molecule type" value="Transcribed_RNA"/>
</dbReference>
<dbReference type="SUPFAM" id="SSF47874">
    <property type="entry name" value="Annexin"/>
    <property type="match status" value="1"/>
</dbReference>
<dbReference type="InterPro" id="IPR037104">
    <property type="entry name" value="Annexin_sf"/>
</dbReference>
<dbReference type="Pfam" id="PF00191">
    <property type="entry name" value="Annexin"/>
    <property type="match status" value="1"/>
</dbReference>
<evidence type="ECO:0000313" key="4">
    <source>
        <dbReference type="EMBL" id="JAS02693.1"/>
    </source>
</evidence>
<evidence type="ECO:0000256" key="3">
    <source>
        <dbReference type="ARBA" id="ARBA00023216"/>
    </source>
</evidence>
<evidence type="ECO:0000256" key="1">
    <source>
        <dbReference type="ARBA" id="ARBA00007831"/>
    </source>
</evidence>
<protein>
    <submittedName>
        <fullName evidence="4">Annexin ix-like protein isoform x2</fullName>
    </submittedName>
</protein>
<comment type="similarity">
    <text evidence="1">Belongs to the annexin family.</text>
</comment>
<dbReference type="GO" id="GO:0005509">
    <property type="term" value="F:calcium ion binding"/>
    <property type="evidence" value="ECO:0007669"/>
    <property type="project" value="InterPro"/>
</dbReference>
<dbReference type="Gene3D" id="1.10.220.10">
    <property type="entry name" value="Annexin"/>
    <property type="match status" value="1"/>
</dbReference>
<evidence type="ECO:0000256" key="2">
    <source>
        <dbReference type="ARBA" id="ARBA00022737"/>
    </source>
</evidence>
<dbReference type="AlphaFoldDB" id="A0A171B0A1"/>
<keyword evidence="3" id="KW-0041">Annexin</keyword>
<proteinExistence type="inferred from homology"/>
<accession>A0A171B0A1</accession>
<dbReference type="PROSITE" id="PS51897">
    <property type="entry name" value="ANNEXIN_2"/>
    <property type="match status" value="1"/>
</dbReference>
<keyword evidence="2" id="KW-0677">Repeat</keyword>
<sequence>MAGMGTKDRTLIRIVVGRSEIDLGDIKAEYQKYMRHH</sequence>